<dbReference type="KEGG" id="vg:55626426"/>
<dbReference type="GeneID" id="55626426"/>
<evidence type="ECO:0000313" key="3">
    <source>
        <dbReference type="Proteomes" id="UP000479357"/>
    </source>
</evidence>
<organism evidence="2 3">
    <name type="scientific">Alteromonas phage vB_AmeM_PT11-V22</name>
    <dbReference type="NCBI Taxonomy" id="2704031"/>
    <lineage>
        <taxon>Viruses</taxon>
        <taxon>Duplodnaviria</taxon>
        <taxon>Heunggongvirae</taxon>
        <taxon>Uroviricota</taxon>
        <taxon>Caudoviricetes</taxon>
        <taxon>Myoalterovirus</taxon>
        <taxon>Myoalterovirus PT11V22</taxon>
    </lineage>
</organism>
<protein>
    <submittedName>
        <fullName evidence="2">Portal protein</fullName>
    </submittedName>
</protein>
<proteinExistence type="predicted"/>
<reference evidence="2 3" key="1">
    <citation type="submission" date="2019-12" db="EMBL/GenBank/DDBJ databases">
        <title>Alteromonas phage V22 represents a new genus of marine bacteriophages that requires a novel tail fiber chaperone for host recognition.</title>
        <authorList>
            <person name="Gonzalez-Serrano R."/>
            <person name="Dunne M."/>
            <person name="Rosselli R."/>
            <person name="Martin-Cuadrado A.-B."/>
            <person name="Grosboillot V."/>
            <person name="Zinsli L."/>
            <person name="Roda-Garcia J.J."/>
            <person name="Loessner M.J."/>
            <person name="Rodriguez-Valera F."/>
        </authorList>
    </citation>
    <scope>NUCLEOTIDE SEQUENCE [LARGE SCALE GENOMIC DNA]</scope>
</reference>
<dbReference type="InterPro" id="IPR009279">
    <property type="entry name" value="Portal_Mu"/>
</dbReference>
<sequence>MSDEKEIDIKKAEANPDSNSKRLRLGEVGTPYINAVAGIIKEEARRELQFPRCLQTYDEMRQNATIAAGLTVNEVFLTKSLMNVKVQAGDPNSEKSVEFANALNWNFKNLVGQTWYDVVTALITYQQYGFSWLEKVYEKNSSKNFPYKYKIKKLAPRSQKSIKGWLMDEDARELKGLEQWPQSLLANPYQQYVSGQKFGTSPVKLRRDKFLLFSWDNKNHNPQGISPLNGCYRAYKELSMIASYEVTGVSKDLAGVLVLRVPTDIINKAAEDPSSPEAASLAQLQKNAASVHAGDQTYMLLGSDTIDGSGSGHRAYDVTLQGVEGGSKSYKTTELIQERKKQILDSLGAGFLNLGNDGVGSYALATGKQSLHAHYMERHLIFIKSVLENDLFKQLAEINDIELSQDEMPVIEYGDLDEPDLDTMSKVVQRMGSVGMLPKEKSFLIKLYESMGFDTSMFEDMTDEEFLELLTEDTSAAGEGLGTSGTGMTQSEGASSTTNSENA</sequence>
<keyword evidence="3" id="KW-1185">Reference proteome</keyword>
<name>A0A6C0R1T9_9CAUD</name>
<accession>A0A6C0R1T9</accession>
<dbReference type="Proteomes" id="UP000479357">
    <property type="component" value="Segment"/>
</dbReference>
<evidence type="ECO:0000313" key="2">
    <source>
        <dbReference type="EMBL" id="QHZ59727.1"/>
    </source>
</evidence>
<dbReference type="EMBL" id="MN877442">
    <property type="protein sequence ID" value="QHZ59727.1"/>
    <property type="molecule type" value="Genomic_DNA"/>
</dbReference>
<dbReference type="Pfam" id="PF06074">
    <property type="entry name" value="Portal_Mu"/>
    <property type="match status" value="1"/>
</dbReference>
<feature type="compositionally biased region" description="Polar residues" evidence="1">
    <location>
        <begin position="486"/>
        <end position="503"/>
    </location>
</feature>
<feature type="region of interest" description="Disordered" evidence="1">
    <location>
        <begin position="475"/>
        <end position="503"/>
    </location>
</feature>
<evidence type="ECO:0000256" key="1">
    <source>
        <dbReference type="SAM" id="MobiDB-lite"/>
    </source>
</evidence>
<dbReference type="RefSeq" id="YP_009855686.1">
    <property type="nucleotide sequence ID" value="NC_048847.1"/>
</dbReference>